<comment type="caution">
    <text evidence="1">The sequence shown here is derived from an EMBL/GenBank/DDBJ whole genome shotgun (WGS) entry which is preliminary data.</text>
</comment>
<reference evidence="1" key="2">
    <citation type="journal article" date="2022" name="Hortic Res">
        <title>The genome of Dioscorea zingiberensis sheds light on the biosynthesis, origin and evolution of the medicinally important diosgenin saponins.</title>
        <authorList>
            <person name="Li Y."/>
            <person name="Tan C."/>
            <person name="Li Z."/>
            <person name="Guo J."/>
            <person name="Li S."/>
            <person name="Chen X."/>
            <person name="Wang C."/>
            <person name="Dai X."/>
            <person name="Yang H."/>
            <person name="Song W."/>
            <person name="Hou L."/>
            <person name="Xu J."/>
            <person name="Tong Z."/>
            <person name="Xu A."/>
            <person name="Yuan X."/>
            <person name="Wang W."/>
            <person name="Yang Q."/>
            <person name="Chen L."/>
            <person name="Sun Z."/>
            <person name="Wang K."/>
            <person name="Pan B."/>
            <person name="Chen J."/>
            <person name="Bao Y."/>
            <person name="Liu F."/>
            <person name="Qi X."/>
            <person name="Gang D.R."/>
            <person name="Wen J."/>
            <person name="Li J."/>
        </authorList>
    </citation>
    <scope>NUCLEOTIDE SEQUENCE</scope>
    <source>
        <strain evidence="1">Dzin_1.0</strain>
    </source>
</reference>
<name>A0A9D5BYK4_9LILI</name>
<dbReference type="AlphaFoldDB" id="A0A9D5BYK4"/>
<sequence>MAAVGPQLLTASPRGVRVEWSYSFDGNGALQWLDKIEQFFDFYEFTDHYRLKVATIYFDGPVVPWFRELQRSDTPLSWSDLAKAIESTFGPSGFDWPCVEAREIVCNLDESIVAEDVPEVLEEMPERDQGTVDMLEELAASDEPESKQFHQTTLDGIEERAINVISLLDSWPQEGEKQENLEKHETKVEHLVYRSAEPTNMPHNGPVGIEADSSLQAPVSRGEDHDKPSASLLNSMNVSNEIAKLIMENENLKSVIDDMKKKTMKLNLLL</sequence>
<evidence type="ECO:0000313" key="2">
    <source>
        <dbReference type="Proteomes" id="UP001085076"/>
    </source>
</evidence>
<protein>
    <recommendedName>
        <fullName evidence="3">Retrotransposon gag domain-containing protein</fullName>
    </recommendedName>
</protein>
<evidence type="ECO:0000313" key="1">
    <source>
        <dbReference type="EMBL" id="KAJ0963103.1"/>
    </source>
</evidence>
<gene>
    <name evidence="1" type="ORF">J5N97_028225</name>
</gene>
<proteinExistence type="predicted"/>
<accession>A0A9D5BYK4</accession>
<dbReference type="EMBL" id="JAGGNH010000009">
    <property type="protein sequence ID" value="KAJ0963103.1"/>
    <property type="molecule type" value="Genomic_DNA"/>
</dbReference>
<reference evidence="1" key="1">
    <citation type="submission" date="2021-03" db="EMBL/GenBank/DDBJ databases">
        <authorList>
            <person name="Li Z."/>
            <person name="Yang C."/>
        </authorList>
    </citation>
    <scope>NUCLEOTIDE SEQUENCE</scope>
    <source>
        <strain evidence="1">Dzin_1.0</strain>
        <tissue evidence="1">Leaf</tissue>
    </source>
</reference>
<organism evidence="1 2">
    <name type="scientific">Dioscorea zingiberensis</name>
    <dbReference type="NCBI Taxonomy" id="325984"/>
    <lineage>
        <taxon>Eukaryota</taxon>
        <taxon>Viridiplantae</taxon>
        <taxon>Streptophyta</taxon>
        <taxon>Embryophyta</taxon>
        <taxon>Tracheophyta</taxon>
        <taxon>Spermatophyta</taxon>
        <taxon>Magnoliopsida</taxon>
        <taxon>Liliopsida</taxon>
        <taxon>Dioscoreales</taxon>
        <taxon>Dioscoreaceae</taxon>
        <taxon>Dioscorea</taxon>
    </lineage>
</organism>
<dbReference type="Proteomes" id="UP001085076">
    <property type="component" value="Miscellaneous, Linkage group lg09"/>
</dbReference>
<keyword evidence="2" id="KW-1185">Reference proteome</keyword>
<dbReference type="OrthoDB" id="10676441at2759"/>
<evidence type="ECO:0008006" key="3">
    <source>
        <dbReference type="Google" id="ProtNLM"/>
    </source>
</evidence>